<evidence type="ECO:0000256" key="4">
    <source>
        <dbReference type="ARBA" id="ARBA00047806"/>
    </source>
</evidence>
<dbReference type="EMBL" id="CP086654">
    <property type="protein sequence ID" value="UEX89219.1"/>
    <property type="molecule type" value="Genomic_DNA"/>
</dbReference>
<sequence length="172" mass="19934">MNINTAYFAGGCFWCMVQPFDENEGIEKVISGYMGGHTKHPTYEEVKTGDTGHYEVVRIEYDVALFSYNKLLEIFFSVIDPTDAGGQFQDRGSQYQTAIFYTNEDQKTLAEAYIESLKHTLNHDKAIATKILPASEFYEAEAYHQDFYKKNPERYQQEKIDRANYQANRSHH</sequence>
<dbReference type="GO" id="GO:0008113">
    <property type="term" value="F:peptide-methionine (S)-S-oxide reductase activity"/>
    <property type="evidence" value="ECO:0007669"/>
    <property type="project" value="UniProtKB-EC"/>
</dbReference>
<evidence type="ECO:0000256" key="3">
    <source>
        <dbReference type="ARBA" id="ARBA00024679"/>
    </source>
</evidence>
<comment type="catalytic activity">
    <reaction evidence="5 6">
        <text>[thioredoxin]-disulfide + L-methionine + H2O = L-methionine (S)-S-oxide + [thioredoxin]-dithiol</text>
        <dbReference type="Rhea" id="RHEA:19993"/>
        <dbReference type="Rhea" id="RHEA-COMP:10698"/>
        <dbReference type="Rhea" id="RHEA-COMP:10700"/>
        <dbReference type="ChEBI" id="CHEBI:15377"/>
        <dbReference type="ChEBI" id="CHEBI:29950"/>
        <dbReference type="ChEBI" id="CHEBI:50058"/>
        <dbReference type="ChEBI" id="CHEBI:57844"/>
        <dbReference type="ChEBI" id="CHEBI:58772"/>
        <dbReference type="EC" id="1.8.4.11"/>
    </reaction>
</comment>
<dbReference type="Gene3D" id="3.30.1060.10">
    <property type="entry name" value="Peptide methionine sulphoxide reductase MsrA"/>
    <property type="match status" value="1"/>
</dbReference>
<dbReference type="EC" id="1.8.4.11" evidence="6"/>
<dbReference type="PANTHER" id="PTHR43774">
    <property type="entry name" value="PEPTIDE METHIONINE SULFOXIDE REDUCTASE"/>
    <property type="match status" value="1"/>
</dbReference>
<evidence type="ECO:0000256" key="2">
    <source>
        <dbReference type="ARBA" id="ARBA00023002"/>
    </source>
</evidence>
<comment type="similarity">
    <text evidence="1 6">Belongs to the MsrA Met sulfoxide reductase family.</text>
</comment>
<evidence type="ECO:0000313" key="9">
    <source>
        <dbReference type="Proteomes" id="UP001197626"/>
    </source>
</evidence>
<name>A0ABY3PAB0_9STAP</name>
<dbReference type="Proteomes" id="UP001197626">
    <property type="component" value="Chromosome"/>
</dbReference>
<keyword evidence="9" id="KW-1185">Reference proteome</keyword>
<evidence type="ECO:0000256" key="1">
    <source>
        <dbReference type="ARBA" id="ARBA00005591"/>
    </source>
</evidence>
<feature type="domain" description="Peptide methionine sulphoxide reductase MsrA" evidence="7">
    <location>
        <begin position="5"/>
        <end position="156"/>
    </location>
</feature>
<accession>A0ABY3PAB0</accession>
<comment type="function">
    <text evidence="3 6">Has an important function as a repair enzyme for proteins that have been inactivated by oxidation. Catalyzes the reversible oxidation-reduction of methionine sulfoxide in proteins to methionine.</text>
</comment>
<evidence type="ECO:0000259" key="7">
    <source>
        <dbReference type="Pfam" id="PF01625"/>
    </source>
</evidence>
<dbReference type="SUPFAM" id="SSF55068">
    <property type="entry name" value="Peptide methionine sulfoxide reductase"/>
    <property type="match status" value="1"/>
</dbReference>
<comment type="catalytic activity">
    <reaction evidence="4 6">
        <text>L-methionyl-[protein] + [thioredoxin]-disulfide + H2O = L-methionyl-(S)-S-oxide-[protein] + [thioredoxin]-dithiol</text>
        <dbReference type="Rhea" id="RHEA:14217"/>
        <dbReference type="Rhea" id="RHEA-COMP:10698"/>
        <dbReference type="Rhea" id="RHEA-COMP:10700"/>
        <dbReference type="Rhea" id="RHEA-COMP:12313"/>
        <dbReference type="Rhea" id="RHEA-COMP:12315"/>
        <dbReference type="ChEBI" id="CHEBI:15377"/>
        <dbReference type="ChEBI" id="CHEBI:16044"/>
        <dbReference type="ChEBI" id="CHEBI:29950"/>
        <dbReference type="ChEBI" id="CHEBI:44120"/>
        <dbReference type="ChEBI" id="CHEBI:50058"/>
        <dbReference type="EC" id="1.8.4.11"/>
    </reaction>
</comment>
<dbReference type="InterPro" id="IPR002569">
    <property type="entry name" value="Met_Sox_Rdtase_MsrA_dom"/>
</dbReference>
<keyword evidence="2 6" id="KW-0560">Oxidoreductase</keyword>
<reference evidence="8 9" key="1">
    <citation type="journal article" date="2022" name="Pathogens">
        <title>Staphylococcus ratti sp. nov. Isolated from a Lab Rat.</title>
        <authorList>
            <person name="Kovarovic V."/>
            <person name="Sedlacek I."/>
            <person name="Petras P."/>
            <person name="Kralova S."/>
            <person name="Maslanova I."/>
            <person name="Svec P."/>
            <person name="Neumann-Schaal M."/>
            <person name="Botka T."/>
            <person name="Gelbicova T."/>
            <person name="Stankova E."/>
            <person name="Doskar J."/>
            <person name="Pantucek R."/>
        </authorList>
    </citation>
    <scope>NUCLEOTIDE SEQUENCE [LARGE SCALE GENOMIC DNA]</scope>
    <source>
        <strain evidence="8 9">CCM 9025</strain>
    </source>
</reference>
<gene>
    <name evidence="6 8" type="primary">msrA</name>
    <name evidence="8" type="ORF">LN051_06435</name>
</gene>
<dbReference type="PANTHER" id="PTHR43774:SF1">
    <property type="entry name" value="PEPTIDE METHIONINE SULFOXIDE REDUCTASE MSRA 2"/>
    <property type="match status" value="1"/>
</dbReference>
<evidence type="ECO:0000313" key="8">
    <source>
        <dbReference type="EMBL" id="UEX89219.1"/>
    </source>
</evidence>
<feature type="active site" evidence="6">
    <location>
        <position position="12"/>
    </location>
</feature>
<organism evidence="8 9">
    <name type="scientific">Staphylococcus ratti</name>
    <dbReference type="NCBI Taxonomy" id="2892440"/>
    <lineage>
        <taxon>Bacteria</taxon>
        <taxon>Bacillati</taxon>
        <taxon>Bacillota</taxon>
        <taxon>Bacilli</taxon>
        <taxon>Bacillales</taxon>
        <taxon>Staphylococcaceae</taxon>
        <taxon>Staphylococcus</taxon>
    </lineage>
</organism>
<dbReference type="HAMAP" id="MF_01401">
    <property type="entry name" value="MsrA"/>
    <property type="match status" value="1"/>
</dbReference>
<evidence type="ECO:0000256" key="6">
    <source>
        <dbReference type="HAMAP-Rule" id="MF_01401"/>
    </source>
</evidence>
<evidence type="ECO:0000256" key="5">
    <source>
        <dbReference type="ARBA" id="ARBA00048782"/>
    </source>
</evidence>
<dbReference type="Pfam" id="PF01625">
    <property type="entry name" value="PMSR"/>
    <property type="match status" value="1"/>
</dbReference>
<dbReference type="InterPro" id="IPR036509">
    <property type="entry name" value="Met_Sox_Rdtase_MsrA_sf"/>
</dbReference>
<proteinExistence type="inferred from homology"/>
<protein>
    <recommendedName>
        <fullName evidence="6">Peptide methionine sulfoxide reductase MsrA</fullName>
        <shortName evidence="6">Protein-methionine-S-oxide reductase</shortName>
        <ecNumber evidence="6">1.8.4.11</ecNumber>
    </recommendedName>
    <alternativeName>
        <fullName evidence="6">Peptide-methionine (S)-S-oxide reductase</fullName>
        <shortName evidence="6">Peptide Met(O) reductase</shortName>
    </alternativeName>
</protein>
<dbReference type="RefSeq" id="WP_229291724.1">
    <property type="nucleotide sequence ID" value="NZ_CP086654.1"/>
</dbReference>
<dbReference type="NCBIfam" id="TIGR00401">
    <property type="entry name" value="msrA"/>
    <property type="match status" value="1"/>
</dbReference>